<organism evidence="1 2">
    <name type="scientific">Cirrhinus mrigala</name>
    <name type="common">Mrigala</name>
    <dbReference type="NCBI Taxonomy" id="683832"/>
    <lineage>
        <taxon>Eukaryota</taxon>
        <taxon>Metazoa</taxon>
        <taxon>Chordata</taxon>
        <taxon>Craniata</taxon>
        <taxon>Vertebrata</taxon>
        <taxon>Euteleostomi</taxon>
        <taxon>Actinopterygii</taxon>
        <taxon>Neopterygii</taxon>
        <taxon>Teleostei</taxon>
        <taxon>Ostariophysi</taxon>
        <taxon>Cypriniformes</taxon>
        <taxon>Cyprinidae</taxon>
        <taxon>Labeoninae</taxon>
        <taxon>Labeonini</taxon>
        <taxon>Cirrhinus</taxon>
    </lineage>
</organism>
<proteinExistence type="predicted"/>
<reference evidence="1 2" key="1">
    <citation type="submission" date="2024-05" db="EMBL/GenBank/DDBJ databases">
        <title>Genome sequencing and assembly of Indian major carp, Cirrhinus mrigala (Hamilton, 1822).</title>
        <authorList>
            <person name="Mohindra V."/>
            <person name="Chowdhury L.M."/>
            <person name="Lal K."/>
            <person name="Jena J.K."/>
        </authorList>
    </citation>
    <scope>NUCLEOTIDE SEQUENCE [LARGE SCALE GENOMIC DNA]</scope>
    <source>
        <strain evidence="1">CM1030</strain>
        <tissue evidence="1">Blood</tissue>
    </source>
</reference>
<keyword evidence="2" id="KW-1185">Reference proteome</keyword>
<comment type="caution">
    <text evidence="1">The sequence shown here is derived from an EMBL/GenBank/DDBJ whole genome shotgun (WGS) entry which is preliminary data.</text>
</comment>
<protein>
    <submittedName>
        <fullName evidence="1">Uncharacterized protein</fullName>
    </submittedName>
</protein>
<evidence type="ECO:0000313" key="2">
    <source>
        <dbReference type="Proteomes" id="UP001529510"/>
    </source>
</evidence>
<accession>A0ABD0R7J6</accession>
<sequence>MLSDIPRDALLRPLTRNEVVGMLVRLTIFGAATYYSIKWVVEALDPTQKQ</sequence>
<feature type="non-terminal residue" evidence="1">
    <location>
        <position position="50"/>
    </location>
</feature>
<dbReference type="AlphaFoldDB" id="A0ABD0R7J6"/>
<dbReference type="Proteomes" id="UP001529510">
    <property type="component" value="Unassembled WGS sequence"/>
</dbReference>
<dbReference type="EMBL" id="JAMKFB020000005">
    <property type="protein sequence ID" value="KAL0193902.1"/>
    <property type="molecule type" value="Genomic_DNA"/>
</dbReference>
<evidence type="ECO:0000313" key="1">
    <source>
        <dbReference type="EMBL" id="KAL0193902.1"/>
    </source>
</evidence>
<name>A0ABD0R7J6_CIRMR</name>
<gene>
    <name evidence="1" type="ORF">M9458_012198</name>
</gene>